<dbReference type="Gene3D" id="2.40.50.1020">
    <property type="entry name" value="LytTr DNA-binding domain"/>
    <property type="match status" value="1"/>
</dbReference>
<feature type="domain" description="Response regulatory" evidence="2">
    <location>
        <begin position="3"/>
        <end position="114"/>
    </location>
</feature>
<dbReference type="Pfam" id="PF00072">
    <property type="entry name" value="Response_reg"/>
    <property type="match status" value="1"/>
</dbReference>
<accession>A0AB33L1N8</accession>
<dbReference type="PANTHER" id="PTHR45526:SF1">
    <property type="entry name" value="TRANSCRIPTIONAL REGULATORY PROTEIN DCUR-RELATED"/>
    <property type="match status" value="1"/>
</dbReference>
<feature type="domain" description="HTH LytTR-type" evidence="3">
    <location>
        <begin position="136"/>
        <end position="207"/>
    </location>
</feature>
<dbReference type="AlphaFoldDB" id="A0AB33L1N8"/>
<dbReference type="GO" id="GO:0003677">
    <property type="term" value="F:DNA binding"/>
    <property type="evidence" value="ECO:0007669"/>
    <property type="project" value="UniProtKB-KW"/>
</dbReference>
<dbReference type="PANTHER" id="PTHR45526">
    <property type="entry name" value="TRANSCRIPTIONAL REGULATORY PROTEIN DPIA"/>
    <property type="match status" value="1"/>
</dbReference>
<dbReference type="SMART" id="SM00850">
    <property type="entry name" value="LytTR"/>
    <property type="match status" value="1"/>
</dbReference>
<name>A0AB33L1N8_9FLAO</name>
<feature type="modified residue" description="4-aspartylphosphate" evidence="1">
    <location>
        <position position="54"/>
    </location>
</feature>
<sequence>MLNYIIIDDEPLAHEIITEFCSMLPHVQLVKSCYNAMEAMQFLNEHTVDFMFLDINMPKLKGLDFLKTISNPPKTIITTAYKEYALEGFELNVVDYLLKPFSFDRLVKAVNKVSDTVSTKTIHKESIQTSQINTRIFIKGDKKHHQVDLNDLLFIEAYGNYTKLFLIDEMIVSHEKISHYETILDENNFLRVHKSFIVAVDKIKFIEGNRIIIHEHKVPIGQTYKSLVSKLYN</sequence>
<dbReference type="InterPro" id="IPR007492">
    <property type="entry name" value="LytTR_DNA-bd_dom"/>
</dbReference>
<dbReference type="EMBL" id="AP035888">
    <property type="protein sequence ID" value="BFP67027.1"/>
    <property type="molecule type" value="Genomic_DNA"/>
</dbReference>
<dbReference type="InterPro" id="IPR011006">
    <property type="entry name" value="CheY-like_superfamily"/>
</dbReference>
<evidence type="ECO:0000259" key="2">
    <source>
        <dbReference type="PROSITE" id="PS50110"/>
    </source>
</evidence>
<dbReference type="SMART" id="SM00448">
    <property type="entry name" value="REC"/>
    <property type="match status" value="1"/>
</dbReference>
<dbReference type="InterPro" id="IPR051271">
    <property type="entry name" value="2C-system_Tx_regulators"/>
</dbReference>
<dbReference type="SUPFAM" id="SSF52172">
    <property type="entry name" value="CheY-like"/>
    <property type="match status" value="1"/>
</dbReference>
<dbReference type="InterPro" id="IPR001789">
    <property type="entry name" value="Sig_transdc_resp-reg_receiver"/>
</dbReference>
<proteinExistence type="predicted"/>
<protein>
    <submittedName>
        <fullName evidence="4">LytTR family DNA-binding domain-containing protein</fullName>
    </submittedName>
</protein>
<dbReference type="PROSITE" id="PS50930">
    <property type="entry name" value="HTH_LYTTR"/>
    <property type="match status" value="1"/>
</dbReference>
<evidence type="ECO:0000256" key="1">
    <source>
        <dbReference type="PROSITE-ProRule" id="PRU00169"/>
    </source>
</evidence>
<dbReference type="GO" id="GO:0000156">
    <property type="term" value="F:phosphorelay response regulator activity"/>
    <property type="evidence" value="ECO:0007669"/>
    <property type="project" value="TreeGrafter"/>
</dbReference>
<keyword evidence="4" id="KW-0238">DNA-binding</keyword>
<dbReference type="Pfam" id="PF04397">
    <property type="entry name" value="LytTR"/>
    <property type="match status" value="1"/>
</dbReference>
<evidence type="ECO:0000259" key="3">
    <source>
        <dbReference type="PROSITE" id="PS50930"/>
    </source>
</evidence>
<organism evidence="4">
    <name type="scientific">Tenacibaculum sp. Pbs-1</name>
    <dbReference type="NCBI Taxonomy" id="3238748"/>
    <lineage>
        <taxon>Bacteria</taxon>
        <taxon>Pseudomonadati</taxon>
        <taxon>Bacteroidota</taxon>
        <taxon>Flavobacteriia</taxon>
        <taxon>Flavobacteriales</taxon>
        <taxon>Flavobacteriaceae</taxon>
        <taxon>Tenacibaculum</taxon>
    </lineage>
</organism>
<dbReference type="PROSITE" id="PS50110">
    <property type="entry name" value="RESPONSE_REGULATORY"/>
    <property type="match status" value="1"/>
</dbReference>
<dbReference type="Gene3D" id="3.40.50.2300">
    <property type="match status" value="1"/>
</dbReference>
<evidence type="ECO:0000313" key="4">
    <source>
        <dbReference type="EMBL" id="BFP67027.1"/>
    </source>
</evidence>
<reference evidence="4" key="1">
    <citation type="submission" date="2024-08" db="EMBL/GenBank/DDBJ databases">
        <title>Whole genome sequence of Tenacibaculum sp. strain pbs-1 associated with black-spot shell disease in Akoya pearl oysters.</title>
        <authorList>
            <person name="Sakatoku A."/>
            <person name="Suzuki T."/>
            <person name="Hatano K."/>
            <person name="Seki M."/>
            <person name="Tanaka D."/>
            <person name="Nakamura S."/>
            <person name="Suzuki N."/>
            <person name="Isshiki T."/>
        </authorList>
    </citation>
    <scope>NUCLEOTIDE SEQUENCE</scope>
    <source>
        <strain evidence="4">Pbs-1</strain>
    </source>
</reference>
<keyword evidence="1" id="KW-0597">Phosphoprotein</keyword>
<gene>
    <name evidence="4" type="ORF">Pbs1_03700</name>
</gene>